<keyword evidence="3" id="KW-1185">Reference proteome</keyword>
<gene>
    <name evidence="2" type="ORF">ACFFJ6_04570</name>
</gene>
<comment type="caution">
    <text evidence="2">The sequence shown here is derived from an EMBL/GenBank/DDBJ whole genome shotgun (WGS) entry which is preliminary data.</text>
</comment>
<name>A0ABV6ENC7_9BRAD</name>
<dbReference type="Proteomes" id="UP001589775">
    <property type="component" value="Unassembled WGS sequence"/>
</dbReference>
<evidence type="ECO:0000256" key="1">
    <source>
        <dbReference type="SAM" id="MobiDB-lite"/>
    </source>
</evidence>
<dbReference type="EMBL" id="JBHLWM010000001">
    <property type="protein sequence ID" value="MFC0239726.1"/>
    <property type="molecule type" value="Genomic_DNA"/>
</dbReference>
<feature type="region of interest" description="Disordered" evidence="1">
    <location>
        <begin position="144"/>
        <end position="177"/>
    </location>
</feature>
<dbReference type="RefSeq" id="WP_378384817.1">
    <property type="nucleotide sequence ID" value="NZ_JBHLWM010000001.1"/>
</dbReference>
<evidence type="ECO:0008006" key="4">
    <source>
        <dbReference type="Google" id="ProtNLM"/>
    </source>
</evidence>
<evidence type="ECO:0000313" key="2">
    <source>
        <dbReference type="EMBL" id="MFC0239726.1"/>
    </source>
</evidence>
<reference evidence="2 3" key="1">
    <citation type="submission" date="2024-09" db="EMBL/GenBank/DDBJ databases">
        <authorList>
            <person name="Sun Q."/>
            <person name="Mori K."/>
        </authorList>
    </citation>
    <scope>NUCLEOTIDE SEQUENCE [LARGE SCALE GENOMIC DNA]</scope>
    <source>
        <strain evidence="2 3">KCTC 23279</strain>
    </source>
</reference>
<sequence>MVLAHDLGALVAPHHVKARGFDRRIGHIIAMETGMMVRYQVCLIRIAERTRRAVAAAAIRTFPSRPPAPRPTNQDIKIPMRASSLRLSVAALVGLVLSGLGGCGTINEKLTEGMADHVPQWAGGLPPNAPPRQGTAKYEAYMKEQERRRNMPAAEREKLEGKAGTDTGQAAATPPAR</sequence>
<evidence type="ECO:0000313" key="3">
    <source>
        <dbReference type="Proteomes" id="UP001589775"/>
    </source>
</evidence>
<proteinExistence type="predicted"/>
<organism evidence="2 3">
    <name type="scientific">Rhodopseudomonas telluris</name>
    <dbReference type="NCBI Taxonomy" id="644215"/>
    <lineage>
        <taxon>Bacteria</taxon>
        <taxon>Pseudomonadati</taxon>
        <taxon>Pseudomonadota</taxon>
        <taxon>Alphaproteobacteria</taxon>
        <taxon>Hyphomicrobiales</taxon>
        <taxon>Nitrobacteraceae</taxon>
        <taxon>Rhodopseudomonas</taxon>
    </lineage>
</organism>
<accession>A0ABV6ENC7</accession>
<protein>
    <recommendedName>
        <fullName evidence="4">Lipoprotein</fullName>
    </recommendedName>
</protein>
<feature type="compositionally biased region" description="Basic and acidic residues" evidence="1">
    <location>
        <begin position="144"/>
        <end position="163"/>
    </location>
</feature>